<sequence>MHAGSSSTLTDRVRVKLLGACGKDVYDGGAENKNLDSNCDRMMDTFHFAVETRLTIGGQSRTKFLNYRGYYRGGSTCDTTVRTVSGGGGIIRVYIPSPVSAWDI</sequence>
<dbReference type="EMBL" id="CP129674">
    <property type="protein sequence ID" value="XDS43730.1"/>
    <property type="molecule type" value="Genomic_DNA"/>
</dbReference>
<reference evidence="1" key="1">
    <citation type="submission" date="2023-07" db="EMBL/GenBank/DDBJ databases">
        <title>Bifidobacterium aquikefiriaerophilum sp. nov. and Bifidobacterium eccum sp. nov., isolated from water kefir.</title>
        <authorList>
            <person name="Breselge S."/>
            <person name="Bellassi P."/>
            <person name="Barcenilla C."/>
            <person name="Alvarez-Ordonez A."/>
            <person name="Morelli L."/>
            <person name="Cotter P.D."/>
        </authorList>
    </citation>
    <scope>NUCLEOTIDE SEQUENCE</scope>
    <source>
        <strain evidence="1">WK041_4_12</strain>
    </source>
</reference>
<accession>A0AB39U4D9</accession>
<evidence type="ECO:0000313" key="1">
    <source>
        <dbReference type="EMBL" id="XDS43730.1"/>
    </source>
</evidence>
<name>A0AB39U4D9_9BIFI</name>
<protein>
    <submittedName>
        <fullName evidence="1">Uncharacterized protein</fullName>
    </submittedName>
</protein>
<gene>
    <name evidence="1" type="ORF">QN215_05310</name>
</gene>
<dbReference type="AlphaFoldDB" id="A0AB39U4D9"/>
<organism evidence="1">
    <name type="scientific">Bifidobacterium aquikefiricola</name>
    <dbReference type="NCBI Taxonomy" id="3059038"/>
    <lineage>
        <taxon>Bacteria</taxon>
        <taxon>Bacillati</taxon>
        <taxon>Actinomycetota</taxon>
        <taxon>Actinomycetes</taxon>
        <taxon>Bifidobacteriales</taxon>
        <taxon>Bifidobacteriaceae</taxon>
        <taxon>Bifidobacterium</taxon>
    </lineage>
</organism>
<proteinExistence type="predicted"/>
<dbReference type="RefSeq" id="WP_369343325.1">
    <property type="nucleotide sequence ID" value="NZ_CP129674.1"/>
</dbReference>
<dbReference type="KEGG" id="baqk:QN215_05310"/>